<proteinExistence type="predicted"/>
<reference evidence="1" key="1">
    <citation type="submission" date="2021-11" db="EMBL/GenBank/DDBJ databases">
        <title>Australian commercial rhizobial inoculants.</title>
        <authorList>
            <person name="Kohlmeier M.G."/>
            <person name="O'Hara G.W."/>
            <person name="Colombi E."/>
            <person name="Ramsay J.P."/>
            <person name="Terpolilli J."/>
        </authorList>
    </citation>
    <scope>NUCLEOTIDE SEQUENCE</scope>
    <source>
        <strain evidence="1">CC829</strain>
    </source>
</reference>
<evidence type="ECO:0000313" key="1">
    <source>
        <dbReference type="EMBL" id="UFW90029.1"/>
    </source>
</evidence>
<protein>
    <submittedName>
        <fullName evidence="1">Uncharacterized protein</fullName>
    </submittedName>
</protein>
<accession>A0ABY3QVI2</accession>
<keyword evidence="2" id="KW-1185">Reference proteome</keyword>
<gene>
    <name evidence="1" type="ORF">BjapCC829_16490</name>
</gene>
<dbReference type="RefSeq" id="WP_187387751.1">
    <property type="nucleotide sequence ID" value="NZ_CP088100.1"/>
</dbReference>
<sequence length="87" mass="9283">MTDGSRPQMFSQAAAYSSYWVRMRTSFEASAFLGGATSVNSDKAELIEIAKKRGIDLIELLEKAKAIQAANGFPTILDADGAIGVIV</sequence>
<name>A0ABY3QVI2_9BRAD</name>
<evidence type="ECO:0000313" key="2">
    <source>
        <dbReference type="Proteomes" id="UP001430990"/>
    </source>
</evidence>
<dbReference type="EMBL" id="CP088100">
    <property type="protein sequence ID" value="UFW90029.1"/>
    <property type="molecule type" value="Genomic_DNA"/>
</dbReference>
<organism evidence="1 2">
    <name type="scientific">Bradyrhizobium barranii</name>
    <dbReference type="NCBI Taxonomy" id="2992140"/>
    <lineage>
        <taxon>Bacteria</taxon>
        <taxon>Pseudomonadati</taxon>
        <taxon>Pseudomonadota</taxon>
        <taxon>Alphaproteobacteria</taxon>
        <taxon>Hyphomicrobiales</taxon>
        <taxon>Nitrobacteraceae</taxon>
        <taxon>Bradyrhizobium</taxon>
    </lineage>
</organism>
<dbReference type="Proteomes" id="UP001430990">
    <property type="component" value="Chromosome"/>
</dbReference>